<name>A0ABU1XCH3_9NOCA</name>
<protein>
    <recommendedName>
        <fullName evidence="3">Acetyl-CoA dehydrogenase-like C-terminal domain-containing protein</fullName>
    </recommendedName>
</protein>
<evidence type="ECO:0000256" key="2">
    <source>
        <dbReference type="ARBA" id="ARBA00023002"/>
    </source>
</evidence>
<evidence type="ECO:0000313" key="4">
    <source>
        <dbReference type="EMBL" id="MDR7168248.1"/>
    </source>
</evidence>
<proteinExistence type="predicted"/>
<dbReference type="EMBL" id="JAVDWW010000003">
    <property type="protein sequence ID" value="MDR7168248.1"/>
    <property type="molecule type" value="Genomic_DNA"/>
</dbReference>
<dbReference type="PANTHER" id="PTHR42803:SF1">
    <property type="entry name" value="BROAD-SPECIFICITY LINEAR ACYL-COA DEHYDROGENASE FADE5"/>
    <property type="match status" value="1"/>
</dbReference>
<dbReference type="InterPro" id="IPR052166">
    <property type="entry name" value="Diverse_Acyl-CoA_DH"/>
</dbReference>
<evidence type="ECO:0000259" key="3">
    <source>
        <dbReference type="Pfam" id="PF12806"/>
    </source>
</evidence>
<sequence length="118" mass="12344">MKNEEVLLSRALEDVQEIIGRLTAHLLAAAEEPPVVYKIGPNAVRFLLAVGDLLVAWRLIVAAEAALTTIEAGQNTAFYAGKVAVASFANSVLPHATAELAVVSATDATVMDLAEAGF</sequence>
<dbReference type="Pfam" id="PF12806">
    <property type="entry name" value="Acyl-CoA_dh_C"/>
    <property type="match status" value="1"/>
</dbReference>
<dbReference type="RefSeq" id="WP_374726648.1">
    <property type="nucleotide sequence ID" value="NZ_JAVDWW010000003.1"/>
</dbReference>
<dbReference type="PANTHER" id="PTHR42803">
    <property type="entry name" value="ACYL-COA DEHYDROGENASE"/>
    <property type="match status" value="1"/>
</dbReference>
<keyword evidence="5" id="KW-1185">Reference proteome</keyword>
<dbReference type="InterPro" id="IPR025878">
    <property type="entry name" value="Acyl-CoA_dh-like_C_dom"/>
</dbReference>
<evidence type="ECO:0000256" key="1">
    <source>
        <dbReference type="ARBA" id="ARBA00001974"/>
    </source>
</evidence>
<comment type="caution">
    <text evidence="4">The sequence shown here is derived from an EMBL/GenBank/DDBJ whole genome shotgun (WGS) entry which is preliminary data.</text>
</comment>
<organism evidence="4 5">
    <name type="scientific">Nocardia kruczakiae</name>
    <dbReference type="NCBI Taxonomy" id="261477"/>
    <lineage>
        <taxon>Bacteria</taxon>
        <taxon>Bacillati</taxon>
        <taxon>Actinomycetota</taxon>
        <taxon>Actinomycetes</taxon>
        <taxon>Mycobacteriales</taxon>
        <taxon>Nocardiaceae</taxon>
        <taxon>Nocardia</taxon>
    </lineage>
</organism>
<gene>
    <name evidence="4" type="ORF">J2W56_001979</name>
</gene>
<evidence type="ECO:0000313" key="5">
    <source>
        <dbReference type="Proteomes" id="UP001251217"/>
    </source>
</evidence>
<accession>A0ABU1XCH3</accession>
<keyword evidence="2" id="KW-0560">Oxidoreductase</keyword>
<reference evidence="4 5" key="1">
    <citation type="submission" date="2023-07" db="EMBL/GenBank/DDBJ databases">
        <title>Sorghum-associated microbial communities from plants grown in Nebraska, USA.</title>
        <authorList>
            <person name="Schachtman D."/>
        </authorList>
    </citation>
    <scope>NUCLEOTIDE SEQUENCE [LARGE SCALE GENOMIC DNA]</scope>
    <source>
        <strain evidence="4 5">4272</strain>
    </source>
</reference>
<comment type="cofactor">
    <cofactor evidence="1">
        <name>FAD</name>
        <dbReference type="ChEBI" id="CHEBI:57692"/>
    </cofactor>
</comment>
<dbReference type="Proteomes" id="UP001251217">
    <property type="component" value="Unassembled WGS sequence"/>
</dbReference>
<feature type="domain" description="Acetyl-CoA dehydrogenase-like C-terminal" evidence="3">
    <location>
        <begin position="8"/>
        <end position="113"/>
    </location>
</feature>